<dbReference type="EMBL" id="JSZA02000009">
    <property type="protein sequence ID" value="KHD07684.1"/>
    <property type="molecule type" value="Genomic_DNA"/>
</dbReference>
<sequence length="84" mass="9782">MMAAYRNSIIRDRALPAANYLYFMQAYDTFYHLAEKQKVYATMYDNSKPAEKTSEKIVIYKDGKATHINNKSIRKLTLKQGINI</sequence>
<evidence type="ECO:0000313" key="1">
    <source>
        <dbReference type="EMBL" id="KHD07684.1"/>
    </source>
</evidence>
<organism evidence="1 2">
    <name type="scientific">Candidatus Thiomargarita nelsonii</name>
    <dbReference type="NCBI Taxonomy" id="1003181"/>
    <lineage>
        <taxon>Bacteria</taxon>
        <taxon>Pseudomonadati</taxon>
        <taxon>Pseudomonadota</taxon>
        <taxon>Gammaproteobacteria</taxon>
        <taxon>Thiotrichales</taxon>
        <taxon>Thiotrichaceae</taxon>
        <taxon>Thiomargarita</taxon>
    </lineage>
</organism>
<proteinExistence type="predicted"/>
<evidence type="ECO:0000313" key="2">
    <source>
        <dbReference type="Proteomes" id="UP000030428"/>
    </source>
</evidence>
<name>A0A0A6PBQ3_9GAMM</name>
<keyword evidence="2" id="KW-1185">Reference proteome</keyword>
<reference evidence="1 2" key="1">
    <citation type="journal article" date="2016" name="Front. Microbiol.">
        <title>Single-Cell (Meta-)Genomics of a Dimorphic Candidatus Thiomargarita nelsonii Reveals Genomic Plasticity.</title>
        <authorList>
            <person name="Flood B.E."/>
            <person name="Fliss P."/>
            <person name="Jones D.S."/>
            <person name="Dick G.J."/>
            <person name="Jain S."/>
            <person name="Kaster A.K."/>
            <person name="Winkel M."/>
            <person name="Mussmann M."/>
            <person name="Bailey J."/>
        </authorList>
    </citation>
    <scope>NUCLEOTIDE SEQUENCE [LARGE SCALE GENOMIC DNA]</scope>
    <source>
        <strain evidence="1">Hydrate Ridge</strain>
    </source>
</reference>
<dbReference type="Proteomes" id="UP000030428">
    <property type="component" value="Unassembled WGS sequence"/>
</dbReference>
<comment type="caution">
    <text evidence="1">The sequence shown here is derived from an EMBL/GenBank/DDBJ whole genome shotgun (WGS) entry which is preliminary data.</text>
</comment>
<protein>
    <submittedName>
        <fullName evidence="1">Uncharacterized protein</fullName>
    </submittedName>
</protein>
<accession>A0A0A6PBQ3</accession>
<dbReference type="AlphaFoldDB" id="A0A0A6PBQ3"/>
<gene>
    <name evidence="1" type="ORF">PN36_03315</name>
</gene>